<dbReference type="OrthoDB" id="422736at2759"/>
<feature type="region of interest" description="Disordered" evidence="1">
    <location>
        <begin position="114"/>
        <end position="144"/>
    </location>
</feature>
<dbReference type="PANTHER" id="PTHR36587:SF2">
    <property type="entry name" value="EXPRESSION SITE-ASSOCIATED GENE 3 (ESAG3)-LIKE PROTEIN"/>
    <property type="match status" value="1"/>
</dbReference>
<protein>
    <submittedName>
        <fullName evidence="2">Uncharacterized protein</fullName>
    </submittedName>
</protein>
<evidence type="ECO:0000313" key="3">
    <source>
        <dbReference type="Proteomes" id="UP000242877"/>
    </source>
</evidence>
<evidence type="ECO:0000313" key="2">
    <source>
        <dbReference type="EMBL" id="KZZ94542.1"/>
    </source>
</evidence>
<dbReference type="PANTHER" id="PTHR36587">
    <property type="entry name" value="EXPRESSION SITE-ASSOCIATED GENE 3 (ESAG3)-LIKE PROTEIN"/>
    <property type="match status" value="1"/>
</dbReference>
<dbReference type="EMBL" id="AZGZ01000006">
    <property type="protein sequence ID" value="KZZ94542.1"/>
    <property type="molecule type" value="Genomic_DNA"/>
</dbReference>
<dbReference type="Proteomes" id="UP000242877">
    <property type="component" value="Unassembled WGS sequence"/>
</dbReference>
<name>A0A162II31_9EURO</name>
<evidence type="ECO:0000256" key="1">
    <source>
        <dbReference type="SAM" id="MobiDB-lite"/>
    </source>
</evidence>
<dbReference type="VEuPathDB" id="FungiDB:AAP_01842"/>
<reference evidence="2 3" key="1">
    <citation type="journal article" date="2016" name="Genome Biol. Evol.">
        <title>Divergent and convergent evolution of fungal pathogenicity.</title>
        <authorList>
            <person name="Shang Y."/>
            <person name="Xiao G."/>
            <person name="Zheng P."/>
            <person name="Cen K."/>
            <person name="Zhan S."/>
            <person name="Wang C."/>
        </authorList>
    </citation>
    <scope>NUCLEOTIDE SEQUENCE [LARGE SCALE GENOMIC DNA]</scope>
    <source>
        <strain evidence="2 3">ARSEF 7405</strain>
    </source>
</reference>
<accession>A0A162II31</accession>
<feature type="compositionally biased region" description="Basic and acidic residues" evidence="1">
    <location>
        <begin position="114"/>
        <end position="135"/>
    </location>
</feature>
<sequence length="490" mass="57115">MEPDFASLASWWAADAGGVSNNRVCCDQWAWDPVARMKRATAVEGIRDFLHKKDETGKFELKDDAIVLVVDADDTWFQLPAQLTVHRFLERLYEDNLRLLAKHGRIYVKDGEQRAYSRRGEQENEDKAKDNEKPKQASSSRETVQKYTERIIFAASKECNAPGKKLRAPACMAVPFSPLRPDTYDKDTDKNRDPVSYRPRWLSGGMVMGLVADMRLLYQKAADIANLNPWLDEEFILARIHGEQEYMRELDRRTTSSGFFSRLGERLGYVRQVNLNNLDIQIKPGERYEYGIGLDYNAKLFLPFIHNERDIAWLRFDDSKELLKIQRERKIPFSTELRLPPDISTLQSPFYSPDDKTIAWRIAAYNDRAVPAFPHPRIRSWPSFPLLTNIPTFSIPPIFHMDITIPESERKKYWEKMWFTLWTRPLLAESVRRHKEDVAGGEWDKKNGKGGVWNFKEEWVSWMEFCKPWEAKVFGDKHGEWGVEVDVGRS</sequence>
<proteinExistence type="predicted"/>
<gene>
    <name evidence="2" type="ORF">AAP_01842</name>
</gene>
<dbReference type="AlphaFoldDB" id="A0A162II31"/>
<comment type="caution">
    <text evidence="2">The sequence shown here is derived from an EMBL/GenBank/DDBJ whole genome shotgun (WGS) entry which is preliminary data.</text>
</comment>
<dbReference type="CDD" id="cd22997">
    <property type="entry name" value="GT_LH"/>
    <property type="match status" value="1"/>
</dbReference>
<organism evidence="2 3">
    <name type="scientific">Ascosphaera apis ARSEF 7405</name>
    <dbReference type="NCBI Taxonomy" id="392613"/>
    <lineage>
        <taxon>Eukaryota</taxon>
        <taxon>Fungi</taxon>
        <taxon>Dikarya</taxon>
        <taxon>Ascomycota</taxon>
        <taxon>Pezizomycotina</taxon>
        <taxon>Eurotiomycetes</taxon>
        <taxon>Eurotiomycetidae</taxon>
        <taxon>Onygenales</taxon>
        <taxon>Ascosphaeraceae</taxon>
        <taxon>Ascosphaera</taxon>
    </lineage>
</organism>
<keyword evidence="3" id="KW-1185">Reference proteome</keyword>